<dbReference type="Proteomes" id="UP000182130">
    <property type="component" value="Unassembled WGS sequence"/>
</dbReference>
<evidence type="ECO:0000256" key="7">
    <source>
        <dbReference type="SAM" id="Phobius"/>
    </source>
</evidence>
<dbReference type="InterPro" id="IPR050367">
    <property type="entry name" value="APC_superfamily"/>
</dbReference>
<protein>
    <submittedName>
        <fullName evidence="8">Amino acid transporter</fullName>
    </submittedName>
</protein>
<feature type="transmembrane region" description="Helical" evidence="7">
    <location>
        <begin position="352"/>
        <end position="372"/>
    </location>
</feature>
<keyword evidence="9" id="KW-1185">Reference proteome</keyword>
<dbReference type="RefSeq" id="WP_084110808.1">
    <property type="nucleotide sequence ID" value="NZ_FNEI01000003.1"/>
</dbReference>
<dbReference type="InterPro" id="IPR002293">
    <property type="entry name" value="AA/rel_permease1"/>
</dbReference>
<feature type="transmembrane region" description="Helical" evidence="7">
    <location>
        <begin position="103"/>
        <end position="126"/>
    </location>
</feature>
<feature type="transmembrane region" description="Helical" evidence="7">
    <location>
        <begin position="249"/>
        <end position="273"/>
    </location>
</feature>
<feature type="transmembrane region" description="Helical" evidence="7">
    <location>
        <begin position="426"/>
        <end position="445"/>
    </location>
</feature>
<dbReference type="GO" id="GO:0005886">
    <property type="term" value="C:plasma membrane"/>
    <property type="evidence" value="ECO:0007669"/>
    <property type="project" value="UniProtKB-SubCell"/>
</dbReference>
<feature type="transmembrane region" description="Helical" evidence="7">
    <location>
        <begin position="293"/>
        <end position="319"/>
    </location>
</feature>
<evidence type="ECO:0000256" key="4">
    <source>
        <dbReference type="ARBA" id="ARBA00022989"/>
    </source>
</evidence>
<dbReference type="STRING" id="1045773.SAMN05216555_10368"/>
<feature type="region of interest" description="Disordered" evidence="6">
    <location>
        <begin position="1"/>
        <end position="22"/>
    </location>
</feature>
<keyword evidence="4 7" id="KW-1133">Transmembrane helix</keyword>
<sequence length="493" mass="51234">MSQHISAERDESAPPSTKSTTELRGQLGVGSILFSVVAWAAPLLVVVGLMPSMIAFGGSGIIAALAVSTVILLLFSVGYAAVTRYVERPGAFYAYITAGLGKDVGLGGAFLAMSGYLVLLLSTWAAFGVYGRQLVVDTFHGPDLPWYLYGIAGAGLAGVAAYRKIEFSAKTLGVALILEVVLVLVFNLRVFFDGGPDGPPLKALSWDGASTGNFGLVLLFAMLCFGGFESSAIYREEAKDPNKTIPRATYVAVVLIGVFYLVAAWAMLTALGSEGVADARAGGAVASMFGDLAAAYVGNVVPGIINVLVISSTFACLLAQHNAVARYAYSLGKDGVLPRTLGVAHARHHSPFVASLIVSALEVAAVVIIAAATALDSAGTDAFTVYIRLNGLGAIVVVALLVLVSAAVLAYFKVHKVPGRGVWKTTIAPGIALASLGAVLILSFVNVDALIGAGFLASLSFTLFIPLVWVGGIAYARWLKKSKPAVYEKIGRQ</sequence>
<feature type="transmembrane region" description="Helical" evidence="7">
    <location>
        <begin position="392"/>
        <end position="414"/>
    </location>
</feature>
<dbReference type="AlphaFoldDB" id="A0A1G8LHH0"/>
<dbReference type="Pfam" id="PF13520">
    <property type="entry name" value="AA_permease_2"/>
    <property type="match status" value="1"/>
</dbReference>
<feature type="transmembrane region" description="Helical" evidence="7">
    <location>
        <begin position="146"/>
        <end position="162"/>
    </location>
</feature>
<evidence type="ECO:0000313" key="8">
    <source>
        <dbReference type="EMBL" id="SDI55154.1"/>
    </source>
</evidence>
<evidence type="ECO:0000256" key="5">
    <source>
        <dbReference type="ARBA" id="ARBA00023136"/>
    </source>
</evidence>
<feature type="transmembrane region" description="Helical" evidence="7">
    <location>
        <begin position="212"/>
        <end position="228"/>
    </location>
</feature>
<evidence type="ECO:0000256" key="2">
    <source>
        <dbReference type="ARBA" id="ARBA00022475"/>
    </source>
</evidence>
<feature type="compositionally biased region" description="Basic and acidic residues" evidence="6">
    <location>
        <begin position="1"/>
        <end position="12"/>
    </location>
</feature>
<dbReference type="OrthoDB" id="137613at2"/>
<feature type="transmembrane region" description="Helical" evidence="7">
    <location>
        <begin position="451"/>
        <end position="475"/>
    </location>
</feature>
<reference evidence="9" key="1">
    <citation type="submission" date="2016-10" db="EMBL/GenBank/DDBJ databases">
        <authorList>
            <person name="Varghese N."/>
            <person name="Submissions S."/>
        </authorList>
    </citation>
    <scope>NUCLEOTIDE SEQUENCE [LARGE SCALE GENOMIC DNA]</scope>
    <source>
        <strain evidence="9">CGMCC 1.10783</strain>
    </source>
</reference>
<organism evidence="8 9">
    <name type="scientific">Arthrobacter cupressi</name>
    <dbReference type="NCBI Taxonomy" id="1045773"/>
    <lineage>
        <taxon>Bacteria</taxon>
        <taxon>Bacillati</taxon>
        <taxon>Actinomycetota</taxon>
        <taxon>Actinomycetes</taxon>
        <taxon>Micrococcales</taxon>
        <taxon>Micrococcaceae</taxon>
        <taxon>Arthrobacter</taxon>
    </lineage>
</organism>
<dbReference type="Gene3D" id="1.20.1740.10">
    <property type="entry name" value="Amino acid/polyamine transporter I"/>
    <property type="match status" value="1"/>
</dbReference>
<dbReference type="EMBL" id="FNEI01000003">
    <property type="protein sequence ID" value="SDI55154.1"/>
    <property type="molecule type" value="Genomic_DNA"/>
</dbReference>
<evidence type="ECO:0000256" key="3">
    <source>
        <dbReference type="ARBA" id="ARBA00022692"/>
    </source>
</evidence>
<proteinExistence type="predicted"/>
<dbReference type="PIRSF" id="PIRSF006060">
    <property type="entry name" value="AA_transporter"/>
    <property type="match status" value="1"/>
</dbReference>
<dbReference type="PANTHER" id="PTHR42770">
    <property type="entry name" value="AMINO ACID TRANSPORTER-RELATED"/>
    <property type="match status" value="1"/>
</dbReference>
<keyword evidence="5 7" id="KW-0472">Membrane</keyword>
<dbReference type="GO" id="GO:0022857">
    <property type="term" value="F:transmembrane transporter activity"/>
    <property type="evidence" value="ECO:0007669"/>
    <property type="project" value="InterPro"/>
</dbReference>
<name>A0A1G8LHH0_9MICC</name>
<feature type="transmembrane region" description="Helical" evidence="7">
    <location>
        <begin position="174"/>
        <end position="192"/>
    </location>
</feature>
<keyword evidence="3 7" id="KW-0812">Transmembrane</keyword>
<keyword evidence="2" id="KW-1003">Cell membrane</keyword>
<evidence type="ECO:0000313" key="9">
    <source>
        <dbReference type="Proteomes" id="UP000182130"/>
    </source>
</evidence>
<comment type="subcellular location">
    <subcellularLocation>
        <location evidence="1">Cell membrane</location>
        <topology evidence="1">Multi-pass membrane protein</topology>
    </subcellularLocation>
</comment>
<feature type="transmembrane region" description="Helical" evidence="7">
    <location>
        <begin position="27"/>
        <end position="49"/>
    </location>
</feature>
<dbReference type="PANTHER" id="PTHR42770:SF16">
    <property type="entry name" value="AMINO ACID PERMEASE"/>
    <property type="match status" value="1"/>
</dbReference>
<gene>
    <name evidence="8" type="ORF">SAMN05216555_10368</name>
</gene>
<feature type="transmembrane region" description="Helical" evidence="7">
    <location>
        <begin position="61"/>
        <end position="82"/>
    </location>
</feature>
<evidence type="ECO:0000256" key="6">
    <source>
        <dbReference type="SAM" id="MobiDB-lite"/>
    </source>
</evidence>
<accession>A0A1G8LHH0</accession>
<evidence type="ECO:0000256" key="1">
    <source>
        <dbReference type="ARBA" id="ARBA00004651"/>
    </source>
</evidence>